<sequence length="190" mass="21206">MEKKLLLFCLFLIAFSGKVLAHEVEVDSVVNSQFYRNSVYAELLGNGVFGSLNYERLFWIPASETTVAARVGGLLLEAGQVGGTFEYQMIAVGEVTFFSGKRAVKFESGFGVTVYTDSQGYNEAYGHSGNYWEFIPVLRIGARWQPRAKPYLVRLGFTPLFFGDDSPVYKFPVVPFGGLSFGYSFGKRHK</sequence>
<gene>
    <name evidence="2" type="ORF">I5M27_14460</name>
</gene>
<dbReference type="EMBL" id="JAEHFX010000008">
    <property type="protein sequence ID" value="MBK0404195.1"/>
    <property type="molecule type" value="Genomic_DNA"/>
</dbReference>
<evidence type="ECO:0008006" key="4">
    <source>
        <dbReference type="Google" id="ProtNLM"/>
    </source>
</evidence>
<evidence type="ECO:0000313" key="2">
    <source>
        <dbReference type="EMBL" id="MBK0404195.1"/>
    </source>
</evidence>
<evidence type="ECO:0000256" key="1">
    <source>
        <dbReference type="SAM" id="SignalP"/>
    </source>
</evidence>
<keyword evidence="3" id="KW-1185">Reference proteome</keyword>
<organism evidence="2 3">
    <name type="scientific">Adhaeribacter terrigena</name>
    <dbReference type="NCBI Taxonomy" id="2793070"/>
    <lineage>
        <taxon>Bacteria</taxon>
        <taxon>Pseudomonadati</taxon>
        <taxon>Bacteroidota</taxon>
        <taxon>Cytophagia</taxon>
        <taxon>Cytophagales</taxon>
        <taxon>Hymenobacteraceae</taxon>
        <taxon>Adhaeribacter</taxon>
    </lineage>
</organism>
<dbReference type="RefSeq" id="WP_200507039.1">
    <property type="nucleotide sequence ID" value="NZ_JAEHFX010000008.1"/>
</dbReference>
<accession>A0ABS1C6J2</accession>
<keyword evidence="1" id="KW-0732">Signal</keyword>
<proteinExistence type="predicted"/>
<feature type="chain" id="PRO_5045600277" description="Outer membrane protein beta-barrel domain-containing protein" evidence="1">
    <location>
        <begin position="22"/>
        <end position="190"/>
    </location>
</feature>
<feature type="signal peptide" evidence="1">
    <location>
        <begin position="1"/>
        <end position="21"/>
    </location>
</feature>
<dbReference type="Proteomes" id="UP000644147">
    <property type="component" value="Unassembled WGS sequence"/>
</dbReference>
<protein>
    <recommendedName>
        <fullName evidence="4">Outer membrane protein beta-barrel domain-containing protein</fullName>
    </recommendedName>
</protein>
<reference evidence="2 3" key="1">
    <citation type="submission" date="2020-12" db="EMBL/GenBank/DDBJ databases">
        <title>Bacterial novel species Adhaeribacter sp. BT258 isolated from soil.</title>
        <authorList>
            <person name="Jung H.-Y."/>
        </authorList>
    </citation>
    <scope>NUCLEOTIDE SEQUENCE [LARGE SCALE GENOMIC DNA]</scope>
    <source>
        <strain evidence="2 3">BT258</strain>
    </source>
</reference>
<comment type="caution">
    <text evidence="2">The sequence shown here is derived from an EMBL/GenBank/DDBJ whole genome shotgun (WGS) entry which is preliminary data.</text>
</comment>
<evidence type="ECO:0000313" key="3">
    <source>
        <dbReference type="Proteomes" id="UP000644147"/>
    </source>
</evidence>
<name>A0ABS1C6J2_9BACT</name>